<evidence type="ECO:0000259" key="4">
    <source>
        <dbReference type="PROSITE" id="PS50949"/>
    </source>
</evidence>
<dbReference type="SUPFAM" id="SSF48008">
    <property type="entry name" value="GntR ligand-binding domain-like"/>
    <property type="match status" value="1"/>
</dbReference>
<dbReference type="EMBL" id="CP097160">
    <property type="protein sequence ID" value="UQN14156.1"/>
    <property type="molecule type" value="Genomic_DNA"/>
</dbReference>
<dbReference type="SMART" id="SM00345">
    <property type="entry name" value="HTH_GNTR"/>
    <property type="match status" value="1"/>
</dbReference>
<dbReference type="InterPro" id="IPR011711">
    <property type="entry name" value="GntR_C"/>
</dbReference>
<dbReference type="InterPro" id="IPR008920">
    <property type="entry name" value="TF_FadR/GntR_C"/>
</dbReference>
<sequence>MIGRKDWFSRERELPRSNAAEAILEDLVEGIRTEQIEVGTRFPSEFDLAGHYGVSRPIVREALRSLQTLGLTQTRTGSGTYVIATQPRSPQRFGDYTTRDLMEARAAIEVPSARLAARRRTEADAAELMNLCDRLDHESQSSAWVDLDSLLHARIAAASGNAVFSMIVADARKALSQQSEFINLVADRRQPSNIEHREIVEAIIARDSERAAAAMQAHLGYVEDVVRPMLEND</sequence>
<evidence type="ECO:0000256" key="3">
    <source>
        <dbReference type="ARBA" id="ARBA00023163"/>
    </source>
</evidence>
<name>A0ABY4MXP5_9MICO</name>
<dbReference type="PANTHER" id="PTHR43537">
    <property type="entry name" value="TRANSCRIPTIONAL REGULATOR, GNTR FAMILY"/>
    <property type="match status" value="1"/>
</dbReference>
<dbReference type="CDD" id="cd07377">
    <property type="entry name" value="WHTH_GntR"/>
    <property type="match status" value="1"/>
</dbReference>
<dbReference type="SUPFAM" id="SSF46785">
    <property type="entry name" value="Winged helix' DNA-binding domain"/>
    <property type="match status" value="1"/>
</dbReference>
<dbReference type="Gene3D" id="1.20.120.530">
    <property type="entry name" value="GntR ligand-binding domain-like"/>
    <property type="match status" value="1"/>
</dbReference>
<dbReference type="InterPro" id="IPR036388">
    <property type="entry name" value="WH-like_DNA-bd_sf"/>
</dbReference>
<gene>
    <name evidence="5" type="ORF">M3M28_08830</name>
</gene>
<dbReference type="Pfam" id="PF07729">
    <property type="entry name" value="FCD"/>
    <property type="match status" value="1"/>
</dbReference>
<evidence type="ECO:0000313" key="5">
    <source>
        <dbReference type="EMBL" id="UQN14156.1"/>
    </source>
</evidence>
<feature type="domain" description="HTH gntR-type" evidence="4">
    <location>
        <begin position="17"/>
        <end position="85"/>
    </location>
</feature>
<evidence type="ECO:0000256" key="2">
    <source>
        <dbReference type="ARBA" id="ARBA00023125"/>
    </source>
</evidence>
<keyword evidence="1" id="KW-0805">Transcription regulation</keyword>
<dbReference type="SMART" id="SM00895">
    <property type="entry name" value="FCD"/>
    <property type="match status" value="1"/>
</dbReference>
<protein>
    <submittedName>
        <fullName evidence="5">FadR family transcriptional regulator</fullName>
    </submittedName>
</protein>
<dbReference type="PROSITE" id="PS50949">
    <property type="entry name" value="HTH_GNTR"/>
    <property type="match status" value="1"/>
</dbReference>
<dbReference type="PRINTS" id="PR00035">
    <property type="entry name" value="HTHGNTR"/>
</dbReference>
<dbReference type="PANTHER" id="PTHR43537:SF5">
    <property type="entry name" value="UXU OPERON TRANSCRIPTIONAL REGULATOR"/>
    <property type="match status" value="1"/>
</dbReference>
<dbReference type="Pfam" id="PF00392">
    <property type="entry name" value="GntR"/>
    <property type="match status" value="1"/>
</dbReference>
<proteinExistence type="predicted"/>
<keyword evidence="3" id="KW-0804">Transcription</keyword>
<dbReference type="InterPro" id="IPR000524">
    <property type="entry name" value="Tscrpt_reg_HTH_GntR"/>
</dbReference>
<dbReference type="Gene3D" id="1.10.10.10">
    <property type="entry name" value="Winged helix-like DNA-binding domain superfamily/Winged helix DNA-binding domain"/>
    <property type="match status" value="1"/>
</dbReference>
<dbReference type="InterPro" id="IPR036390">
    <property type="entry name" value="WH_DNA-bd_sf"/>
</dbReference>
<organism evidence="5">
    <name type="scientific">Gulosibacter sediminis</name>
    <dbReference type="NCBI Taxonomy" id="1729695"/>
    <lineage>
        <taxon>Bacteria</taxon>
        <taxon>Bacillati</taxon>
        <taxon>Actinomycetota</taxon>
        <taxon>Actinomycetes</taxon>
        <taxon>Micrococcales</taxon>
        <taxon>Microbacteriaceae</taxon>
        <taxon>Gulosibacter</taxon>
    </lineage>
</organism>
<accession>A0ABY4MXP5</accession>
<reference evidence="5" key="1">
    <citation type="submission" date="2022-05" db="EMBL/GenBank/DDBJ databases">
        <title>Complete genome sequence of toluene-degrading Gulosibacter sediminis strain ACHW.36C.</title>
        <authorList>
            <person name="Wai A.C."/>
            <person name="Lai G.K."/>
            <person name="Griffin S.D."/>
            <person name="Leung F.C."/>
        </authorList>
    </citation>
    <scope>NUCLEOTIDE SEQUENCE [LARGE SCALE GENOMIC DNA]</scope>
    <source>
        <strain evidence="5">ACHW.36C</strain>
    </source>
</reference>
<keyword evidence="2" id="KW-0238">DNA-binding</keyword>
<evidence type="ECO:0000256" key="1">
    <source>
        <dbReference type="ARBA" id="ARBA00023015"/>
    </source>
</evidence>